<accession>A0A1B6GPE1</accession>
<dbReference type="InterPro" id="IPR001128">
    <property type="entry name" value="Cyt_P450"/>
</dbReference>
<dbReference type="Gene3D" id="1.10.630.10">
    <property type="entry name" value="Cytochrome P450"/>
    <property type="match status" value="1"/>
</dbReference>
<dbReference type="GO" id="GO:0004497">
    <property type="term" value="F:monooxygenase activity"/>
    <property type="evidence" value="ECO:0007669"/>
    <property type="project" value="UniProtKB-KW"/>
</dbReference>
<reference evidence="3" key="1">
    <citation type="submission" date="2015-11" db="EMBL/GenBank/DDBJ databases">
        <title>De novo transcriptome assembly of four potential Pierce s Disease insect vectors from Arizona vineyards.</title>
        <authorList>
            <person name="Tassone E.E."/>
        </authorList>
    </citation>
    <scope>NUCLEOTIDE SEQUENCE</scope>
</reference>
<evidence type="ECO:0000313" key="3">
    <source>
        <dbReference type="EMBL" id="JAS64306.1"/>
    </source>
</evidence>
<dbReference type="SUPFAM" id="SSF48264">
    <property type="entry name" value="Cytochrome P450"/>
    <property type="match status" value="1"/>
</dbReference>
<feature type="non-terminal residue" evidence="3">
    <location>
        <position position="107"/>
    </location>
</feature>
<dbReference type="Pfam" id="PF00067">
    <property type="entry name" value="p450"/>
    <property type="match status" value="1"/>
</dbReference>
<dbReference type="InterPro" id="IPR050121">
    <property type="entry name" value="Cytochrome_P450_monoxygenase"/>
</dbReference>
<dbReference type="PANTHER" id="PTHR24305:SF166">
    <property type="entry name" value="CYTOCHROME P450 12A4, MITOCHONDRIAL-RELATED"/>
    <property type="match status" value="1"/>
</dbReference>
<dbReference type="InterPro" id="IPR036396">
    <property type="entry name" value="Cyt_P450_sf"/>
</dbReference>
<evidence type="ECO:0000256" key="2">
    <source>
        <dbReference type="ARBA" id="ARBA00023033"/>
    </source>
</evidence>
<protein>
    <recommendedName>
        <fullName evidence="4">Cytochrome P450</fullName>
    </recommendedName>
</protein>
<dbReference type="GO" id="GO:0005506">
    <property type="term" value="F:iron ion binding"/>
    <property type="evidence" value="ECO:0007669"/>
    <property type="project" value="InterPro"/>
</dbReference>
<evidence type="ECO:0000256" key="1">
    <source>
        <dbReference type="ARBA" id="ARBA00010617"/>
    </source>
</evidence>
<dbReference type="PANTHER" id="PTHR24305">
    <property type="entry name" value="CYTOCHROME P450"/>
    <property type="match status" value="1"/>
</dbReference>
<keyword evidence="2" id="KW-0503">Monooxygenase</keyword>
<comment type="similarity">
    <text evidence="1">Belongs to the cytochrome P450 family.</text>
</comment>
<name>A0A1B6GPE1_9HEMI</name>
<dbReference type="PRINTS" id="PR00463">
    <property type="entry name" value="EP450I"/>
</dbReference>
<dbReference type="EMBL" id="GECZ01005463">
    <property type="protein sequence ID" value="JAS64306.1"/>
    <property type="molecule type" value="Transcribed_RNA"/>
</dbReference>
<sequence length="107" mass="12230">RETIGFKDSYYKTLLDVSMENPSIAGVHHNWMDERHTMLAAGSETVTSTLSFMTIILANHQDVQEKIYREILHGVEDPNNVTLSDLKSLAYLEQVLMECMRLYPSVP</sequence>
<dbReference type="GO" id="GO:0016705">
    <property type="term" value="F:oxidoreductase activity, acting on paired donors, with incorporation or reduction of molecular oxygen"/>
    <property type="evidence" value="ECO:0007669"/>
    <property type="project" value="InterPro"/>
</dbReference>
<organism evidence="3">
    <name type="scientific">Cuerna arida</name>
    <dbReference type="NCBI Taxonomy" id="1464854"/>
    <lineage>
        <taxon>Eukaryota</taxon>
        <taxon>Metazoa</taxon>
        <taxon>Ecdysozoa</taxon>
        <taxon>Arthropoda</taxon>
        <taxon>Hexapoda</taxon>
        <taxon>Insecta</taxon>
        <taxon>Pterygota</taxon>
        <taxon>Neoptera</taxon>
        <taxon>Paraneoptera</taxon>
        <taxon>Hemiptera</taxon>
        <taxon>Auchenorrhyncha</taxon>
        <taxon>Membracoidea</taxon>
        <taxon>Cicadellidae</taxon>
        <taxon>Cicadellinae</taxon>
        <taxon>Proconiini</taxon>
        <taxon>Cuerna</taxon>
    </lineage>
</organism>
<proteinExistence type="inferred from homology"/>
<dbReference type="GO" id="GO:0020037">
    <property type="term" value="F:heme binding"/>
    <property type="evidence" value="ECO:0007669"/>
    <property type="project" value="InterPro"/>
</dbReference>
<feature type="non-terminal residue" evidence="3">
    <location>
        <position position="1"/>
    </location>
</feature>
<keyword evidence="2" id="KW-0560">Oxidoreductase</keyword>
<dbReference type="AlphaFoldDB" id="A0A1B6GPE1"/>
<dbReference type="InterPro" id="IPR002401">
    <property type="entry name" value="Cyt_P450_E_grp-I"/>
</dbReference>
<evidence type="ECO:0008006" key="4">
    <source>
        <dbReference type="Google" id="ProtNLM"/>
    </source>
</evidence>
<gene>
    <name evidence="3" type="ORF">g.45651</name>
</gene>